<evidence type="ECO:0000313" key="2">
    <source>
        <dbReference type="Proteomes" id="UP000031473"/>
    </source>
</evidence>
<name>A0A0C1F1Z2_9FLAO</name>
<dbReference type="NCBIfam" id="NF033205">
    <property type="entry name" value="IPExxxVDY"/>
    <property type="match status" value="1"/>
</dbReference>
<dbReference type="STRING" id="266749.SAMN05421876_11721"/>
<evidence type="ECO:0000313" key="1">
    <source>
        <dbReference type="EMBL" id="KIA85983.1"/>
    </source>
</evidence>
<dbReference type="RefSeq" id="WP_039354669.1">
    <property type="nucleotide sequence ID" value="NZ_FOLA01000017.1"/>
</dbReference>
<dbReference type="Proteomes" id="UP000031473">
    <property type="component" value="Unassembled WGS sequence"/>
</dbReference>
<reference evidence="1 2" key="1">
    <citation type="submission" date="2014-10" db="EMBL/GenBank/DDBJ databases">
        <title>Kaistella jeonii genome.</title>
        <authorList>
            <person name="Clayton J.T."/>
            <person name="Newman J.D."/>
        </authorList>
    </citation>
    <scope>NUCLEOTIDE SEQUENCE [LARGE SCALE GENOMIC DNA]</scope>
    <source>
        <strain evidence="1 2">DSM 17048</strain>
    </source>
</reference>
<organism evidence="1 2">
    <name type="scientific">Kaistella jeonii</name>
    <dbReference type="NCBI Taxonomy" id="266749"/>
    <lineage>
        <taxon>Bacteria</taxon>
        <taxon>Pseudomonadati</taxon>
        <taxon>Bacteroidota</taxon>
        <taxon>Flavobacteriia</taxon>
        <taxon>Flavobacteriales</taxon>
        <taxon>Weeksellaceae</taxon>
        <taxon>Chryseobacterium group</taxon>
        <taxon>Kaistella</taxon>
    </lineage>
</organism>
<dbReference type="InterPro" id="IPR047690">
    <property type="entry name" value="IPExxxVDY_fam"/>
</dbReference>
<proteinExistence type="predicted"/>
<comment type="caution">
    <text evidence="1">The sequence shown here is derived from an EMBL/GenBank/DDBJ whole genome shotgun (WGS) entry which is preliminary data.</text>
</comment>
<gene>
    <name evidence="1" type="ORF">OA86_14275</name>
</gene>
<evidence type="ECO:0008006" key="3">
    <source>
        <dbReference type="Google" id="ProtNLM"/>
    </source>
</evidence>
<dbReference type="AlphaFoldDB" id="A0A0C1F1Z2"/>
<dbReference type="EMBL" id="JSYL01000016">
    <property type="protein sequence ID" value="KIA85983.1"/>
    <property type="molecule type" value="Genomic_DNA"/>
</dbReference>
<dbReference type="OrthoDB" id="1270723at2"/>
<protein>
    <recommendedName>
        <fullName evidence="3">IPExxxVDY family protein</fullName>
    </recommendedName>
</protein>
<accession>A0A0C1F1Z2</accession>
<sequence>MKSQKILLEIEDDDEEITLGLVRLAKEVPEHELFYQLNLLNSFKFSRIADLVYNGTYYDYSFPRFEGFHCDTKVCIQFIANKSSQNIQKKVSKELFSGEQETKFLLDHFQDVDYLLKTSEPFGDFSLILLPENLMFQIQNFPLSPIEELYHIIQYYE</sequence>
<keyword evidence="2" id="KW-1185">Reference proteome</keyword>